<comment type="caution">
    <text evidence="1">The sequence shown here is derived from an EMBL/GenBank/DDBJ whole genome shotgun (WGS) entry which is preliminary data.</text>
</comment>
<organism evidence="1 2">
    <name type="scientific">Coniosporium uncinatum</name>
    <dbReference type="NCBI Taxonomy" id="93489"/>
    <lineage>
        <taxon>Eukaryota</taxon>
        <taxon>Fungi</taxon>
        <taxon>Dikarya</taxon>
        <taxon>Ascomycota</taxon>
        <taxon>Pezizomycotina</taxon>
        <taxon>Dothideomycetes</taxon>
        <taxon>Dothideomycetes incertae sedis</taxon>
        <taxon>Coniosporium</taxon>
    </lineage>
</organism>
<keyword evidence="2" id="KW-1185">Reference proteome</keyword>
<proteinExistence type="predicted"/>
<name>A0ACC3DL03_9PEZI</name>
<sequence>MQCQAILEASKIYDVIIIGAGPCGLATAARLRESHPSALFTDEEQARFSWISRNSRQTSVKYYKNGKVRSTSTTSREIDMLVLDSTSASWMTRWNSLFMKLEIQYLRSPMFFHPDPQDRDALLAHCSRHDDGKSCTQEIAGCVGKEVSKHKKKRRASGKTCPAEINERERRDYFAPSAKAFARFCTECVERYNLHNVIEQESVETLDYDFIPSMGLDQHKLFTLRTKSTTYLAKTVVLATGGGAPETPPPFLQSPHPGFSHALELTSHHAIIPPRVRRLIKIHQPTTALVIGGGLTGAQVADSLLRRGISKVYLVLRGPLKIKPFDVDLPWMGKWRNQQKA</sequence>
<feature type="non-terminal residue" evidence="1">
    <location>
        <position position="341"/>
    </location>
</feature>
<accession>A0ACC3DL03</accession>
<gene>
    <name evidence="1" type="ORF">LTS18_010699</name>
</gene>
<evidence type="ECO:0000313" key="1">
    <source>
        <dbReference type="EMBL" id="KAK3077294.1"/>
    </source>
</evidence>
<reference evidence="1" key="1">
    <citation type="submission" date="2024-09" db="EMBL/GenBank/DDBJ databases">
        <title>Black Yeasts Isolated from many extreme environments.</title>
        <authorList>
            <person name="Coleine C."/>
            <person name="Stajich J.E."/>
            <person name="Selbmann L."/>
        </authorList>
    </citation>
    <scope>NUCLEOTIDE SEQUENCE</scope>
    <source>
        <strain evidence="1">CCFEE 5737</strain>
    </source>
</reference>
<dbReference type="Proteomes" id="UP001186974">
    <property type="component" value="Unassembled WGS sequence"/>
</dbReference>
<evidence type="ECO:0000313" key="2">
    <source>
        <dbReference type="Proteomes" id="UP001186974"/>
    </source>
</evidence>
<protein>
    <submittedName>
        <fullName evidence="1">Uncharacterized protein</fullName>
    </submittedName>
</protein>
<dbReference type="EMBL" id="JAWDJW010003008">
    <property type="protein sequence ID" value="KAK3077294.1"/>
    <property type="molecule type" value="Genomic_DNA"/>
</dbReference>